<evidence type="ECO:0000256" key="1">
    <source>
        <dbReference type="ARBA" id="ARBA00007121"/>
    </source>
</evidence>
<dbReference type="PANTHER" id="PTHR43717">
    <property type="entry name" value="ANAEROBIC NITRIC OXIDE REDUCTASE FLAVORUBREDOXIN"/>
    <property type="match status" value="1"/>
</dbReference>
<dbReference type="PROSITE" id="PS50902">
    <property type="entry name" value="FLAVODOXIN_LIKE"/>
    <property type="match status" value="1"/>
</dbReference>
<dbReference type="InterPro" id="IPR008254">
    <property type="entry name" value="Flavodoxin/NO_synth"/>
</dbReference>
<dbReference type="CDD" id="cd07709">
    <property type="entry name" value="flavodiiron_proteins_MBL-fold"/>
    <property type="match status" value="1"/>
</dbReference>
<dbReference type="GO" id="GO:0016651">
    <property type="term" value="F:oxidoreductase activity, acting on NAD(P)H"/>
    <property type="evidence" value="ECO:0007669"/>
    <property type="project" value="UniProtKB-ARBA"/>
</dbReference>
<feature type="domain" description="Flavodoxin-like" evidence="2">
    <location>
        <begin position="254"/>
        <end position="394"/>
    </location>
</feature>
<dbReference type="InterPro" id="IPR036866">
    <property type="entry name" value="RibonucZ/Hydroxyglut_hydro"/>
</dbReference>
<dbReference type="SUPFAM" id="SSF52218">
    <property type="entry name" value="Flavoproteins"/>
    <property type="match status" value="1"/>
</dbReference>
<dbReference type="OrthoDB" id="9807946at2"/>
<gene>
    <name evidence="3" type="ORF">EDD59_1271</name>
</gene>
<evidence type="ECO:0000259" key="2">
    <source>
        <dbReference type="PROSITE" id="PS50902"/>
    </source>
</evidence>
<protein>
    <submittedName>
        <fullName evidence="3">Flavorubredoxin</fullName>
    </submittedName>
</protein>
<dbReference type="SMART" id="SM00849">
    <property type="entry name" value="Lactamase_B"/>
    <property type="match status" value="1"/>
</dbReference>
<dbReference type="Pfam" id="PF00258">
    <property type="entry name" value="Flavodoxin_1"/>
    <property type="match status" value="1"/>
</dbReference>
<keyword evidence="4" id="KW-1185">Reference proteome</keyword>
<dbReference type="PIRSF" id="PIRSF005243">
    <property type="entry name" value="ROO"/>
    <property type="match status" value="1"/>
</dbReference>
<dbReference type="InterPro" id="IPR016440">
    <property type="entry name" value="Rubredoxin-O_OxRdtase"/>
</dbReference>
<dbReference type="RefSeq" id="WP_132383133.1">
    <property type="nucleotide sequence ID" value="NZ_SLZZ01000027.1"/>
</dbReference>
<dbReference type="SUPFAM" id="SSF56281">
    <property type="entry name" value="Metallo-hydrolase/oxidoreductase"/>
    <property type="match status" value="1"/>
</dbReference>
<dbReference type="AlphaFoldDB" id="A0A4R3K1R1"/>
<dbReference type="GO" id="GO:0046872">
    <property type="term" value="F:metal ion binding"/>
    <property type="evidence" value="ECO:0007669"/>
    <property type="project" value="InterPro"/>
</dbReference>
<comment type="similarity">
    <text evidence="1">In the N-terminal section; belongs to the zinc metallo-hydrolase group 3 family.</text>
</comment>
<organism evidence="3 4">
    <name type="scientific">Muricomes intestini</name>
    <dbReference type="NCBI Taxonomy" id="1796634"/>
    <lineage>
        <taxon>Bacteria</taxon>
        <taxon>Bacillati</taxon>
        <taxon>Bacillota</taxon>
        <taxon>Clostridia</taxon>
        <taxon>Lachnospirales</taxon>
        <taxon>Lachnospiraceae</taxon>
        <taxon>Muricomes</taxon>
    </lineage>
</organism>
<dbReference type="EMBL" id="SLZZ01000027">
    <property type="protein sequence ID" value="TCS75763.1"/>
    <property type="molecule type" value="Genomic_DNA"/>
</dbReference>
<dbReference type="GO" id="GO:0009055">
    <property type="term" value="F:electron transfer activity"/>
    <property type="evidence" value="ECO:0007669"/>
    <property type="project" value="InterPro"/>
</dbReference>
<dbReference type="Proteomes" id="UP000295726">
    <property type="component" value="Unassembled WGS sequence"/>
</dbReference>
<sequence>MKRTIKGNVSWIGYIDWELESFHGDDYSILNGSSQNAYLVEEEKTVLIDTVWAPHRFEFIENLKKESDLNKIDYIVANHGEVDHSGALVELMKEIPGKPIYCTANAVKSLEGQYGKQGWDFHVVKTGDSLDIGNGKKLIFVEMRMLHWPDSMATYLTGDNVLFSNDAFGQHYAVEELFNDKADQCLLNKEAMKYYANILNPFSPLVSKKIDEIVGLNIPIDMIAPSHGAIWRENPLQIVEKYAAWSKAYQEDQFTIIYDTMWQGTEKIAHCIAKEVQNVSPDTVVKVFNCSKSDKNEIMTEVFKSRAIALGSPTVGNDILSNLAGLLHFLKSLKFRNKKAAVFGCYGWSGEGNKVLAEQLKDSGFDVVDENIKSLWNPEAGDFDKANALVNAVLG</sequence>
<dbReference type="Pfam" id="PF19583">
    <property type="entry name" value="ODP"/>
    <property type="match status" value="1"/>
</dbReference>
<name>A0A4R3K1R1_9FIRM</name>
<dbReference type="InterPro" id="IPR045761">
    <property type="entry name" value="ODP_dom"/>
</dbReference>
<evidence type="ECO:0000313" key="4">
    <source>
        <dbReference type="Proteomes" id="UP000295726"/>
    </source>
</evidence>
<reference evidence="3 4" key="1">
    <citation type="submission" date="2019-03" db="EMBL/GenBank/DDBJ databases">
        <title>Genomic Encyclopedia of Type Strains, Phase IV (KMG-IV): sequencing the most valuable type-strain genomes for metagenomic binning, comparative biology and taxonomic classification.</title>
        <authorList>
            <person name="Goeker M."/>
        </authorList>
    </citation>
    <scope>NUCLEOTIDE SEQUENCE [LARGE SCALE GENOMIC DNA]</scope>
    <source>
        <strain evidence="3 4">DSM 29489</strain>
    </source>
</reference>
<dbReference type="Gene3D" id="3.60.15.10">
    <property type="entry name" value="Ribonuclease Z/Hydroxyacylglutathione hydrolase-like"/>
    <property type="match status" value="1"/>
</dbReference>
<dbReference type="GO" id="GO:0010181">
    <property type="term" value="F:FMN binding"/>
    <property type="evidence" value="ECO:0007669"/>
    <property type="project" value="InterPro"/>
</dbReference>
<accession>A0A4R3K1R1</accession>
<dbReference type="Gene3D" id="3.40.50.360">
    <property type="match status" value="1"/>
</dbReference>
<dbReference type="PANTHER" id="PTHR43717:SF1">
    <property type="entry name" value="ANAEROBIC NITRIC OXIDE REDUCTASE FLAVORUBREDOXIN"/>
    <property type="match status" value="1"/>
</dbReference>
<dbReference type="InterPro" id="IPR001279">
    <property type="entry name" value="Metallo-B-lactamas"/>
</dbReference>
<comment type="caution">
    <text evidence="3">The sequence shown here is derived from an EMBL/GenBank/DDBJ whole genome shotgun (WGS) entry which is preliminary data.</text>
</comment>
<evidence type="ECO:0000313" key="3">
    <source>
        <dbReference type="EMBL" id="TCS75763.1"/>
    </source>
</evidence>
<proteinExistence type="inferred from homology"/>
<dbReference type="InterPro" id="IPR029039">
    <property type="entry name" value="Flavoprotein-like_sf"/>
</dbReference>